<keyword evidence="2" id="KW-1185">Reference proteome</keyword>
<reference evidence="1" key="1">
    <citation type="submission" date="2021-03" db="EMBL/GenBank/DDBJ databases">
        <title>Draft genome sequence of rust myrtle Austropuccinia psidii MF-1, a brazilian biotype.</title>
        <authorList>
            <person name="Quecine M.C."/>
            <person name="Pachon D.M.R."/>
            <person name="Bonatelli M.L."/>
            <person name="Correr F.H."/>
            <person name="Franceschini L.M."/>
            <person name="Leite T.F."/>
            <person name="Margarido G.R.A."/>
            <person name="Almeida C.A."/>
            <person name="Ferrarezi J.A."/>
            <person name="Labate C.A."/>
        </authorList>
    </citation>
    <scope>NUCLEOTIDE SEQUENCE</scope>
    <source>
        <strain evidence="1">MF-1</strain>
    </source>
</reference>
<proteinExistence type="predicted"/>
<comment type="caution">
    <text evidence="1">The sequence shown here is derived from an EMBL/GenBank/DDBJ whole genome shotgun (WGS) entry which is preliminary data.</text>
</comment>
<dbReference type="EMBL" id="AVOT02003583">
    <property type="protein sequence ID" value="MBW0473927.1"/>
    <property type="molecule type" value="Genomic_DNA"/>
</dbReference>
<sequence length="120" mass="13495">MVLVDLSFSWAQTVMARICPKARISTSLALPRSCEFSYLNTSASPAERRSCRRQIKCYPSQDGMSSLSDFFGPSLLTIESVSSFSALSKNLSQTHQNQLTVIRYESLILYLTHKILQIII</sequence>
<dbReference type="Proteomes" id="UP000765509">
    <property type="component" value="Unassembled WGS sequence"/>
</dbReference>
<organism evidence="1 2">
    <name type="scientific">Austropuccinia psidii MF-1</name>
    <dbReference type="NCBI Taxonomy" id="1389203"/>
    <lineage>
        <taxon>Eukaryota</taxon>
        <taxon>Fungi</taxon>
        <taxon>Dikarya</taxon>
        <taxon>Basidiomycota</taxon>
        <taxon>Pucciniomycotina</taxon>
        <taxon>Pucciniomycetes</taxon>
        <taxon>Pucciniales</taxon>
        <taxon>Sphaerophragmiaceae</taxon>
        <taxon>Austropuccinia</taxon>
    </lineage>
</organism>
<evidence type="ECO:0000313" key="2">
    <source>
        <dbReference type="Proteomes" id="UP000765509"/>
    </source>
</evidence>
<accession>A0A9Q3C032</accession>
<name>A0A9Q3C032_9BASI</name>
<evidence type="ECO:0000313" key="1">
    <source>
        <dbReference type="EMBL" id="MBW0473927.1"/>
    </source>
</evidence>
<protein>
    <submittedName>
        <fullName evidence="1">Uncharacterized protein</fullName>
    </submittedName>
</protein>
<dbReference type="AlphaFoldDB" id="A0A9Q3C032"/>
<gene>
    <name evidence="1" type="ORF">O181_013642</name>
</gene>